<organism evidence="2 3">
    <name type="scientific">Falsiroseomonas tokyonensis</name>
    <dbReference type="NCBI Taxonomy" id="430521"/>
    <lineage>
        <taxon>Bacteria</taxon>
        <taxon>Pseudomonadati</taxon>
        <taxon>Pseudomonadota</taxon>
        <taxon>Alphaproteobacteria</taxon>
        <taxon>Acetobacterales</taxon>
        <taxon>Roseomonadaceae</taxon>
        <taxon>Falsiroseomonas</taxon>
    </lineage>
</organism>
<dbReference type="InterPro" id="IPR023210">
    <property type="entry name" value="NADP_OxRdtase_dom"/>
</dbReference>
<dbReference type="CDD" id="cd19101">
    <property type="entry name" value="AKR_unchar"/>
    <property type="match status" value="1"/>
</dbReference>
<dbReference type="Pfam" id="PF01042">
    <property type="entry name" value="Ribonuc_L-PSP"/>
    <property type="match status" value="1"/>
</dbReference>
<dbReference type="PANTHER" id="PTHR43147:SF2">
    <property type="entry name" value="NADP-DEPENDENT OXIDOREDUCTASE DOMAIN-CONTAINING PROTEIN"/>
    <property type="match status" value="1"/>
</dbReference>
<protein>
    <submittedName>
        <fullName evidence="2">Aldo/keto reductase</fullName>
    </submittedName>
</protein>
<dbReference type="EMBL" id="JBHRSB010000004">
    <property type="protein sequence ID" value="MFC3001447.1"/>
    <property type="molecule type" value="Genomic_DNA"/>
</dbReference>
<name>A0ABV7BUN5_9PROT</name>
<keyword evidence="3" id="KW-1185">Reference proteome</keyword>
<proteinExistence type="predicted"/>
<dbReference type="Pfam" id="PF00248">
    <property type="entry name" value="Aldo_ket_red"/>
    <property type="match status" value="1"/>
</dbReference>
<sequence>MPHRPRPPRVLLAPGLEASRIVTGLWQVADQERDGRVLDHAAAAAAMADYAEAGFDSFDMADHYGGAEQIFSRFRDADGTGQVFTKWVPTPGPMTREVVREGVGRSMERLGCVPDLMQFHWWSFRHPAWLDALRELAAMRAEGALRHIGVTNFDTDHLRVAVKQGIPVITNQLSFSLLDRRAAGAMSAFCLAHGVKLLAYGTLGGGFLSERWLGREESAGISDWSKMKYRRFIEALGGWDAFQHLLRAVAEIARKHGVSISNVATRWVLEQPAVGAVILGARLTEAEHRADNLRLFGFALDAEDHARLDQVFATLRPIPGDCGDEYRKPPFLTASGDLSHHLDSLPKAFMATEFRPGRSRVDSGSVWETNCGYSRAVRVGDRILVSGTTATHTDGSVVCPGDAAGQAVYILDKIAAAIEALGGAMEDVVQTRIWLRDAQDWEGVGRVHGRVFAEARPANTLVEVARLVGPYLVEIEAEAVVG</sequence>
<evidence type="ECO:0000259" key="1">
    <source>
        <dbReference type="Pfam" id="PF00248"/>
    </source>
</evidence>
<dbReference type="InterPro" id="IPR006175">
    <property type="entry name" value="YjgF/YER057c/UK114"/>
</dbReference>
<accession>A0ABV7BUN5</accession>
<dbReference type="Proteomes" id="UP001595420">
    <property type="component" value="Unassembled WGS sequence"/>
</dbReference>
<reference evidence="3" key="1">
    <citation type="journal article" date="2019" name="Int. J. Syst. Evol. Microbiol.">
        <title>The Global Catalogue of Microorganisms (GCM) 10K type strain sequencing project: providing services to taxonomists for standard genome sequencing and annotation.</title>
        <authorList>
            <consortium name="The Broad Institute Genomics Platform"/>
            <consortium name="The Broad Institute Genome Sequencing Center for Infectious Disease"/>
            <person name="Wu L."/>
            <person name="Ma J."/>
        </authorList>
    </citation>
    <scope>NUCLEOTIDE SEQUENCE [LARGE SCALE GENOMIC DNA]</scope>
    <source>
        <strain evidence="3">CGMCC 1.16855</strain>
    </source>
</reference>
<feature type="domain" description="NADP-dependent oxidoreductase" evidence="1">
    <location>
        <begin position="20"/>
        <end position="311"/>
    </location>
</feature>
<comment type="caution">
    <text evidence="2">The sequence shown here is derived from an EMBL/GenBank/DDBJ whole genome shotgun (WGS) entry which is preliminary data.</text>
</comment>
<evidence type="ECO:0000313" key="2">
    <source>
        <dbReference type="EMBL" id="MFC3001447.1"/>
    </source>
</evidence>
<dbReference type="RefSeq" id="WP_216837505.1">
    <property type="nucleotide sequence ID" value="NZ_JAFNJS010000004.1"/>
</dbReference>
<gene>
    <name evidence="2" type="ORF">ACFOD3_16185</name>
</gene>
<dbReference type="PANTHER" id="PTHR43147">
    <property type="entry name" value="PROTEIN TAS"/>
    <property type="match status" value="1"/>
</dbReference>
<dbReference type="CDD" id="cd06154">
    <property type="entry name" value="YjgF_YER057c_UK114_like_6"/>
    <property type="match status" value="1"/>
</dbReference>
<evidence type="ECO:0000313" key="3">
    <source>
        <dbReference type="Proteomes" id="UP001595420"/>
    </source>
</evidence>